<dbReference type="STRING" id="37625.SAMN05660420_02270"/>
<organism evidence="2 3">
    <name type="scientific">Desulfuromusa kysingii</name>
    <dbReference type="NCBI Taxonomy" id="37625"/>
    <lineage>
        <taxon>Bacteria</taxon>
        <taxon>Pseudomonadati</taxon>
        <taxon>Thermodesulfobacteriota</taxon>
        <taxon>Desulfuromonadia</taxon>
        <taxon>Desulfuromonadales</taxon>
        <taxon>Geopsychrobacteraceae</taxon>
        <taxon>Desulfuromusa</taxon>
    </lineage>
</organism>
<evidence type="ECO:0000313" key="2">
    <source>
        <dbReference type="EMBL" id="SEA49015.1"/>
    </source>
</evidence>
<sequence>MKYIRARDFLVILILTALTMGLSACSDSSSNHEVTALAYPYGADGISTTHSDTNDTVNESFGYNEAMQVVAYTKENTYYDDNDGDPVIDQRYVQSYTYDPSITASSIQTNLMPVAQVALTNSIFGAITSDIYSYYEIDADTGVLETTPSDQTENYYSYTASGVLLERTEVVHNGDEITSRTYTYTYNNDEKLTRNSYTLINPASAGTTFSGITTNEYDSHGNLILSTYTREGDSDGDGTDEAAEEHITSYENSYTGDLLMQTIVTENVGESNEHTYQFNYTYNTQEQLTSKTESWNNYSDDDEYDTFRTNTYTYDSAGRLLTDSEEFSYDSSGNHVINYLRHLNDVWEYNEQGVMTASSEEEIYYLDPVEKIMSGHNKDSYSYQYTENGNIAMNSYSNLLDSNLDGDFEGINSGRTHEYYYNTDGYLVSLIETTVYYDDGVITNTDTSTKTLTYTDGILTQIETVRSEDGSPNYNSNTNLTLNDDGQLSLYENNVVDGDYTATETITLTYNDDQTVTLLSENDEDSQQTKIVDFTTEGMPTGTTDLIIDTFVIRYPNSPELDSYYNGVSSADSNDKSYPLTFKIPKMFSFIYTEMMDD</sequence>
<protein>
    <recommendedName>
        <fullName evidence="4">YD repeat-containing protein</fullName>
    </recommendedName>
</protein>
<accession>A0A1H4BLF2</accession>
<dbReference type="PROSITE" id="PS51257">
    <property type="entry name" value="PROKAR_LIPOPROTEIN"/>
    <property type="match status" value="1"/>
</dbReference>
<dbReference type="RefSeq" id="WP_092348385.1">
    <property type="nucleotide sequence ID" value="NZ_FNQN01000006.1"/>
</dbReference>
<evidence type="ECO:0000256" key="1">
    <source>
        <dbReference type="SAM" id="SignalP"/>
    </source>
</evidence>
<name>A0A1H4BLF2_9BACT</name>
<keyword evidence="1" id="KW-0732">Signal</keyword>
<dbReference type="Proteomes" id="UP000199409">
    <property type="component" value="Unassembled WGS sequence"/>
</dbReference>
<evidence type="ECO:0000313" key="3">
    <source>
        <dbReference type="Proteomes" id="UP000199409"/>
    </source>
</evidence>
<proteinExistence type="predicted"/>
<keyword evidence="3" id="KW-1185">Reference proteome</keyword>
<evidence type="ECO:0008006" key="4">
    <source>
        <dbReference type="Google" id="ProtNLM"/>
    </source>
</evidence>
<reference evidence="2 3" key="1">
    <citation type="submission" date="2016-10" db="EMBL/GenBank/DDBJ databases">
        <authorList>
            <person name="de Groot N.N."/>
        </authorList>
    </citation>
    <scope>NUCLEOTIDE SEQUENCE [LARGE SCALE GENOMIC DNA]</scope>
    <source>
        <strain evidence="2 3">DSM 7343</strain>
    </source>
</reference>
<feature type="chain" id="PRO_5011570132" description="YD repeat-containing protein" evidence="1">
    <location>
        <begin position="25"/>
        <end position="598"/>
    </location>
</feature>
<dbReference type="OrthoDB" id="4981820at2"/>
<dbReference type="AlphaFoldDB" id="A0A1H4BLF2"/>
<feature type="signal peptide" evidence="1">
    <location>
        <begin position="1"/>
        <end position="24"/>
    </location>
</feature>
<gene>
    <name evidence="2" type="ORF">SAMN05660420_02270</name>
</gene>
<dbReference type="EMBL" id="FNQN01000006">
    <property type="protein sequence ID" value="SEA49015.1"/>
    <property type="molecule type" value="Genomic_DNA"/>
</dbReference>